<name>A0A1S1QAS7_9ACTN</name>
<keyword evidence="4" id="KW-1185">Reference proteome</keyword>
<protein>
    <submittedName>
        <fullName evidence="3">Uncharacterized protein</fullName>
    </submittedName>
</protein>
<dbReference type="Proteomes" id="UP000179627">
    <property type="component" value="Unassembled WGS sequence"/>
</dbReference>
<feature type="transmembrane region" description="Helical" evidence="2">
    <location>
        <begin position="58"/>
        <end position="79"/>
    </location>
</feature>
<accession>A0A1S1QAS7</accession>
<keyword evidence="2" id="KW-0812">Transmembrane</keyword>
<dbReference type="AlphaFoldDB" id="A0A1S1QAS7"/>
<gene>
    <name evidence="3" type="ORF">CC117_08130</name>
</gene>
<evidence type="ECO:0000313" key="4">
    <source>
        <dbReference type="Proteomes" id="UP000179627"/>
    </source>
</evidence>
<keyword evidence="2" id="KW-0472">Membrane</keyword>
<feature type="compositionally biased region" description="Basic and acidic residues" evidence="1">
    <location>
        <begin position="1"/>
        <end position="11"/>
    </location>
</feature>
<reference evidence="4" key="1">
    <citation type="submission" date="2016-07" db="EMBL/GenBank/DDBJ databases">
        <title>Sequence Frankia sp. strain CcI1.17.</title>
        <authorList>
            <person name="Ghodhbane-Gtari F."/>
            <person name="Swanson E."/>
            <person name="Gueddou A."/>
            <person name="Morris K."/>
            <person name="Hezbri K."/>
            <person name="Ktari A."/>
            <person name="Nouioui I."/>
            <person name="Abebe-Akele F."/>
            <person name="Simpson S."/>
            <person name="Thomas K."/>
            <person name="Gtari M."/>
            <person name="Tisa L.S."/>
            <person name="Hurst S."/>
        </authorList>
    </citation>
    <scope>NUCLEOTIDE SEQUENCE [LARGE SCALE GENOMIC DNA]</scope>
    <source>
        <strain evidence="4">Cc1.17</strain>
    </source>
</reference>
<comment type="caution">
    <text evidence="3">The sequence shown here is derived from an EMBL/GenBank/DDBJ whole genome shotgun (WGS) entry which is preliminary data.</text>
</comment>
<organism evidence="3 4">
    <name type="scientific">Parafrankia colletiae</name>
    <dbReference type="NCBI Taxonomy" id="573497"/>
    <lineage>
        <taxon>Bacteria</taxon>
        <taxon>Bacillati</taxon>
        <taxon>Actinomycetota</taxon>
        <taxon>Actinomycetes</taxon>
        <taxon>Frankiales</taxon>
        <taxon>Frankiaceae</taxon>
        <taxon>Parafrankia</taxon>
    </lineage>
</organism>
<feature type="region of interest" description="Disordered" evidence="1">
    <location>
        <begin position="1"/>
        <end position="53"/>
    </location>
</feature>
<sequence>MGTTGHQERVAARPPAAPRQPPRRFGEEWGEIAPPRPAPQPGSAPRPRHHRRRPLSTVCKALLVCTMLVVGVSVGRALALPGDQDILSRLAGWARDNHLSVVVDTVQDLR</sequence>
<proteinExistence type="predicted"/>
<evidence type="ECO:0000256" key="1">
    <source>
        <dbReference type="SAM" id="MobiDB-lite"/>
    </source>
</evidence>
<feature type="compositionally biased region" description="Pro residues" evidence="1">
    <location>
        <begin position="34"/>
        <end position="44"/>
    </location>
</feature>
<evidence type="ECO:0000256" key="2">
    <source>
        <dbReference type="SAM" id="Phobius"/>
    </source>
</evidence>
<keyword evidence="2" id="KW-1133">Transmembrane helix</keyword>
<dbReference type="EMBL" id="MBLM01000163">
    <property type="protein sequence ID" value="OHV29324.1"/>
    <property type="molecule type" value="Genomic_DNA"/>
</dbReference>
<evidence type="ECO:0000313" key="3">
    <source>
        <dbReference type="EMBL" id="OHV29324.1"/>
    </source>
</evidence>